<protein>
    <submittedName>
        <fullName evidence="2">Uncharacterized protein</fullName>
    </submittedName>
</protein>
<feature type="transmembrane region" description="Helical" evidence="1">
    <location>
        <begin position="36"/>
        <end position="54"/>
    </location>
</feature>
<accession>A0A1I1W8L4</accession>
<sequence length="147" mass="15351">MATGPHGSPSPHDARETLQQLSADADAVRYPPLPRWFFLAQATLVAAICLAQLLPPSDARNATFAAAVAAIVLGGRYWLYRDGVSGVTPSLSDMGLFLAGVLGTVLGCLVVEETTGAWWIWIVGAVVVAGIVLGTGHSYRKAYGDAA</sequence>
<feature type="transmembrane region" description="Helical" evidence="1">
    <location>
        <begin position="91"/>
        <end position="111"/>
    </location>
</feature>
<proteinExistence type="predicted"/>
<name>A0A1I1W8L4_9ACTN</name>
<dbReference type="STRING" id="1798228.SAMN05216574_101215"/>
<feature type="transmembrane region" description="Helical" evidence="1">
    <location>
        <begin position="61"/>
        <end position="79"/>
    </location>
</feature>
<dbReference type="OrthoDB" id="4966168at2"/>
<keyword evidence="1" id="KW-1133">Transmembrane helix</keyword>
<gene>
    <name evidence="2" type="ORF">SAMN05216574_101215</name>
</gene>
<dbReference type="Proteomes" id="UP000198589">
    <property type="component" value="Unassembled WGS sequence"/>
</dbReference>
<dbReference type="RefSeq" id="WP_092194927.1">
    <property type="nucleotide sequence ID" value="NZ_FOND01000001.1"/>
</dbReference>
<keyword evidence="3" id="KW-1185">Reference proteome</keyword>
<feature type="transmembrane region" description="Helical" evidence="1">
    <location>
        <begin position="118"/>
        <end position="139"/>
    </location>
</feature>
<evidence type="ECO:0000256" key="1">
    <source>
        <dbReference type="SAM" id="Phobius"/>
    </source>
</evidence>
<reference evidence="3" key="1">
    <citation type="submission" date="2016-10" db="EMBL/GenBank/DDBJ databases">
        <authorList>
            <person name="Varghese N."/>
            <person name="Submissions S."/>
        </authorList>
    </citation>
    <scope>NUCLEOTIDE SEQUENCE [LARGE SCALE GENOMIC DNA]</scope>
    <source>
        <strain evidence="3">DSM 46838</strain>
    </source>
</reference>
<evidence type="ECO:0000313" key="3">
    <source>
        <dbReference type="Proteomes" id="UP000198589"/>
    </source>
</evidence>
<keyword evidence="1" id="KW-0812">Transmembrane</keyword>
<dbReference type="AlphaFoldDB" id="A0A1I1W8L4"/>
<organism evidence="2 3">
    <name type="scientific">Blastococcus tunisiensis</name>
    <dbReference type="NCBI Taxonomy" id="1798228"/>
    <lineage>
        <taxon>Bacteria</taxon>
        <taxon>Bacillati</taxon>
        <taxon>Actinomycetota</taxon>
        <taxon>Actinomycetes</taxon>
        <taxon>Geodermatophilales</taxon>
        <taxon>Geodermatophilaceae</taxon>
        <taxon>Blastococcus</taxon>
    </lineage>
</organism>
<dbReference type="EMBL" id="FOND01000001">
    <property type="protein sequence ID" value="SFD89350.1"/>
    <property type="molecule type" value="Genomic_DNA"/>
</dbReference>
<evidence type="ECO:0000313" key="2">
    <source>
        <dbReference type="EMBL" id="SFD89350.1"/>
    </source>
</evidence>
<keyword evidence="1" id="KW-0472">Membrane</keyword>